<evidence type="ECO:0000313" key="2">
    <source>
        <dbReference type="Proteomes" id="UP000053557"/>
    </source>
</evidence>
<dbReference type="EMBL" id="LPVJ01000058">
    <property type="protein sequence ID" value="KUO95132.1"/>
    <property type="molecule type" value="Genomic_DNA"/>
</dbReference>
<proteinExistence type="predicted"/>
<protein>
    <submittedName>
        <fullName evidence="1">Uncharacterized protein</fullName>
    </submittedName>
</protein>
<dbReference type="RefSeq" id="WP_067718129.1">
    <property type="nucleotide sequence ID" value="NZ_LPVJ01000058.1"/>
</dbReference>
<gene>
    <name evidence="1" type="ORF">ATW55_13325</name>
</gene>
<dbReference type="Proteomes" id="UP000053557">
    <property type="component" value="Unassembled WGS sequence"/>
</dbReference>
<organism evidence="1 2">
    <name type="scientific">Ferroacidibacillus organovorans</name>
    <dbReference type="NCBI Taxonomy" id="1765683"/>
    <lineage>
        <taxon>Bacteria</taxon>
        <taxon>Bacillati</taxon>
        <taxon>Bacillota</taxon>
        <taxon>Bacilli</taxon>
        <taxon>Bacillales</taxon>
        <taxon>Alicyclobacillaceae</taxon>
        <taxon>Ferroacidibacillus</taxon>
    </lineage>
</organism>
<keyword evidence="2" id="KW-1185">Reference proteome</keyword>
<dbReference type="OrthoDB" id="2138638at2"/>
<comment type="caution">
    <text evidence="1">The sequence shown here is derived from an EMBL/GenBank/DDBJ whole genome shotgun (WGS) entry which is preliminary data.</text>
</comment>
<accession>A0A101XPC1</accession>
<name>A0A101XPC1_9BACL</name>
<evidence type="ECO:0000313" key="1">
    <source>
        <dbReference type="EMBL" id="KUO95132.1"/>
    </source>
</evidence>
<reference evidence="1 2" key="1">
    <citation type="submission" date="2015-12" db="EMBL/GenBank/DDBJ databases">
        <title>Draft genome sequence of Acidibacillus ferrooxidans ITV001, isolated from a chalcopyrite acid mine drainage site in Brazil.</title>
        <authorList>
            <person name="Dall'Agnol H."/>
            <person name="Nancucheo I."/>
            <person name="Johnson B."/>
            <person name="Oliveira R."/>
            <person name="Leite L."/>
            <person name="Pylro V."/>
            <person name="Nunes G.L."/>
            <person name="Tzotzos G."/>
            <person name="Fernandes G.R."/>
            <person name="Dutra J."/>
            <person name="Orellana S.C."/>
            <person name="Oliveira G."/>
        </authorList>
    </citation>
    <scope>NUCLEOTIDE SEQUENCE [LARGE SCALE GENOMIC DNA]</scope>
    <source>
        <strain evidence="2">ITV01</strain>
    </source>
</reference>
<sequence>MNFGINYILNYGETDNPFSPTMNQVWFGIQTNQNKDPFIGYSWSGMFNAVKTQPLSLSSINVLEQVKLAGHAVGVLVPATSDPIGNGSYIAFANGQVITAADKSGELFYSVYPVKGITVPSAMNQSRTTSASPNENSMHPSRLITKDYASKTAALSTIHQLQLESIGQFIPSGHVINLGFGIKAQYSKSGRDPFYYQWQYGRWTIITQFWGKSITPATQSVAKSMVAYLHAHSLPTPQTKGIIIAVQPLTSKSANDLDTTIAWQVGRQVYEINSSFAPLK</sequence>
<dbReference type="AlphaFoldDB" id="A0A101XPC1"/>